<evidence type="ECO:0000259" key="11">
    <source>
        <dbReference type="Pfam" id="PF07819"/>
    </source>
</evidence>
<name>A0A0G4IQV6_PLABS</name>
<evidence type="ECO:0000313" key="15">
    <source>
        <dbReference type="Proteomes" id="UP000290189"/>
    </source>
</evidence>
<dbReference type="InterPro" id="IPR029058">
    <property type="entry name" value="AB_hydrolase_fold"/>
</dbReference>
<dbReference type="EMBL" id="OVEO01000008">
    <property type="protein sequence ID" value="SPQ97826.1"/>
    <property type="molecule type" value="Genomic_DNA"/>
</dbReference>
<evidence type="ECO:0000256" key="7">
    <source>
        <dbReference type="ARBA" id="ARBA00022927"/>
    </source>
</evidence>
<dbReference type="GO" id="GO:0005789">
    <property type="term" value="C:endoplasmic reticulum membrane"/>
    <property type="evidence" value="ECO:0007669"/>
    <property type="project" value="UniProtKB-SubCell"/>
</dbReference>
<accession>A0A0G4IQV6</accession>
<feature type="transmembrane region" description="Helical" evidence="10">
    <location>
        <begin position="468"/>
        <end position="491"/>
    </location>
</feature>
<evidence type="ECO:0000256" key="5">
    <source>
        <dbReference type="ARBA" id="ARBA00022801"/>
    </source>
</evidence>
<evidence type="ECO:0000256" key="2">
    <source>
        <dbReference type="ARBA" id="ARBA00006931"/>
    </source>
</evidence>
<reference evidence="13 15" key="2">
    <citation type="submission" date="2018-03" db="EMBL/GenBank/DDBJ databases">
        <authorList>
            <person name="Fogelqvist J."/>
        </authorList>
    </citation>
    <scope>NUCLEOTIDE SEQUENCE [LARGE SCALE GENOMIC DNA]</scope>
</reference>
<reference evidence="12 14" key="1">
    <citation type="submission" date="2015-02" db="EMBL/GenBank/DDBJ databases">
        <authorList>
            <person name="Chooi Y.-H."/>
        </authorList>
    </citation>
    <scope>NUCLEOTIDE SEQUENCE [LARGE SCALE GENOMIC DNA]</scope>
    <source>
        <strain evidence="12">E3</strain>
    </source>
</reference>
<evidence type="ECO:0000256" key="4">
    <source>
        <dbReference type="ARBA" id="ARBA00022692"/>
    </source>
</evidence>
<dbReference type="InterPro" id="IPR039529">
    <property type="entry name" value="PGAP1/BST1"/>
</dbReference>
<feature type="domain" description="GPI inositol-deacylase PGAP1-like alpha/beta" evidence="11">
    <location>
        <begin position="73"/>
        <end position="261"/>
    </location>
</feature>
<dbReference type="InterPro" id="IPR012908">
    <property type="entry name" value="PGAP1-ab_dom-like"/>
</dbReference>
<dbReference type="Gene3D" id="3.40.50.1820">
    <property type="entry name" value="alpha/beta hydrolase"/>
    <property type="match status" value="1"/>
</dbReference>
<comment type="function">
    <text evidence="10">Involved in inositol deacylation of GPI-anchored proteins which plays important roles in the quality control and ER-associated degradation of GPI-anchored proteins.</text>
</comment>
<dbReference type="SUPFAM" id="SSF53474">
    <property type="entry name" value="alpha/beta-Hydrolases"/>
    <property type="match status" value="1"/>
</dbReference>
<proteinExistence type="inferred from homology"/>
<dbReference type="Proteomes" id="UP000290189">
    <property type="component" value="Unassembled WGS sequence"/>
</dbReference>
<keyword evidence="13" id="KW-0496">Mitochondrion</keyword>
<evidence type="ECO:0000313" key="12">
    <source>
        <dbReference type="EMBL" id="CEO97516.1"/>
    </source>
</evidence>
<feature type="transmembrane region" description="Helical" evidence="10">
    <location>
        <begin position="512"/>
        <end position="537"/>
    </location>
</feature>
<protein>
    <recommendedName>
        <fullName evidence="10">GPI inositol-deacylase</fullName>
        <ecNumber evidence="10">3.1.-.-</ecNumber>
    </recommendedName>
</protein>
<feature type="transmembrane region" description="Helical" evidence="10">
    <location>
        <begin position="549"/>
        <end position="566"/>
    </location>
</feature>
<keyword evidence="9 10" id="KW-0472">Membrane</keyword>
<evidence type="ECO:0000256" key="8">
    <source>
        <dbReference type="ARBA" id="ARBA00022989"/>
    </source>
</evidence>
<keyword evidence="5 10" id="KW-0378">Hydrolase</keyword>
<feature type="transmembrane region" description="Helical" evidence="10">
    <location>
        <begin position="587"/>
        <end position="609"/>
    </location>
</feature>
<dbReference type="PANTHER" id="PTHR15495:SF7">
    <property type="entry name" value="GPI INOSITOL-DEACYLASE"/>
    <property type="match status" value="1"/>
</dbReference>
<keyword evidence="8 10" id="KW-1133">Transmembrane helix</keyword>
<dbReference type="OrthoDB" id="348976at2759"/>
<dbReference type="PANTHER" id="PTHR15495">
    <property type="entry name" value="NEGATIVE REGULATOR OF VESICLE FORMATION-RELATED"/>
    <property type="match status" value="1"/>
</dbReference>
<evidence type="ECO:0000256" key="6">
    <source>
        <dbReference type="ARBA" id="ARBA00022824"/>
    </source>
</evidence>
<dbReference type="EMBL" id="CDSF01000079">
    <property type="protein sequence ID" value="CEO97516.1"/>
    <property type="molecule type" value="Genomic_DNA"/>
</dbReference>
<organism evidence="12 14">
    <name type="scientific">Plasmodiophora brassicae</name>
    <name type="common">Clubroot disease agent</name>
    <dbReference type="NCBI Taxonomy" id="37360"/>
    <lineage>
        <taxon>Eukaryota</taxon>
        <taxon>Sar</taxon>
        <taxon>Rhizaria</taxon>
        <taxon>Endomyxa</taxon>
        <taxon>Phytomyxea</taxon>
        <taxon>Plasmodiophorida</taxon>
        <taxon>Plasmodiophoridae</taxon>
        <taxon>Plasmodiophora</taxon>
    </lineage>
</organism>
<keyword evidence="14" id="KW-1185">Reference proteome</keyword>
<comment type="subcellular location">
    <subcellularLocation>
        <location evidence="1">Endoplasmic reticulum membrane</location>
        <topology evidence="1">Multi-pass membrane protein</topology>
    </subcellularLocation>
</comment>
<dbReference type="AlphaFoldDB" id="A0A0G4IQV6"/>
<geneLocation type="mitochondrion" evidence="13"/>
<keyword evidence="3 10" id="KW-0813">Transport</keyword>
<evidence type="ECO:0000313" key="13">
    <source>
        <dbReference type="EMBL" id="SPQ97826.1"/>
    </source>
</evidence>
<comment type="similarity">
    <text evidence="2 10">Belongs to the GPI inositol-deacylase family.</text>
</comment>
<dbReference type="GO" id="GO:0015031">
    <property type="term" value="P:protein transport"/>
    <property type="evidence" value="ECO:0007669"/>
    <property type="project" value="UniProtKB-KW"/>
</dbReference>
<dbReference type="Proteomes" id="UP000039324">
    <property type="component" value="Unassembled WGS sequence"/>
</dbReference>
<feature type="transmembrane region" description="Helical" evidence="10">
    <location>
        <begin position="6"/>
        <end position="27"/>
    </location>
</feature>
<dbReference type="GO" id="GO:0006505">
    <property type="term" value="P:GPI anchor metabolic process"/>
    <property type="evidence" value="ECO:0007669"/>
    <property type="project" value="TreeGrafter"/>
</dbReference>
<dbReference type="GO" id="GO:0006888">
    <property type="term" value="P:endoplasmic reticulum to Golgi vesicle-mediated transport"/>
    <property type="evidence" value="ECO:0007669"/>
    <property type="project" value="TreeGrafter"/>
</dbReference>
<evidence type="ECO:0000256" key="10">
    <source>
        <dbReference type="RuleBase" id="RU365011"/>
    </source>
</evidence>
<keyword evidence="4 10" id="KW-0812">Transmembrane</keyword>
<dbReference type="STRING" id="37360.A0A0G4IQV6"/>
<dbReference type="Pfam" id="PF07819">
    <property type="entry name" value="PGAP1"/>
    <property type="match status" value="1"/>
</dbReference>
<keyword evidence="6 10" id="KW-0256">Endoplasmic reticulum</keyword>
<evidence type="ECO:0000256" key="1">
    <source>
        <dbReference type="ARBA" id="ARBA00004477"/>
    </source>
</evidence>
<evidence type="ECO:0000313" key="14">
    <source>
        <dbReference type="Proteomes" id="UP000039324"/>
    </source>
</evidence>
<evidence type="ECO:0000256" key="3">
    <source>
        <dbReference type="ARBA" id="ARBA00022448"/>
    </source>
</evidence>
<keyword evidence="7 10" id="KW-0653">Protein transport</keyword>
<gene>
    <name evidence="12" type="ORF">PBRA_000861</name>
    <name evidence="13" type="ORF">PLBR_LOCUS5041</name>
</gene>
<evidence type="ECO:0000256" key="9">
    <source>
        <dbReference type="ARBA" id="ARBA00023136"/>
    </source>
</evidence>
<feature type="transmembrane region" description="Helical" evidence="10">
    <location>
        <begin position="441"/>
        <end position="462"/>
    </location>
</feature>
<dbReference type="EC" id="3.1.-.-" evidence="10"/>
<dbReference type="GO" id="GO:0050185">
    <property type="term" value="F:phosphatidylinositol deacylase activity"/>
    <property type="evidence" value="ECO:0007669"/>
    <property type="project" value="TreeGrafter"/>
</dbReference>
<sequence>MGYRWTTALHVVASITTLATVATVIVVGHGRLRPVLSTCSPIPETGPMPTKVLLAQDDMQLKQFGTDRKSPAAVIVFLHGHLGSFVQGQPFADRARSLGLNLAVCSLDQGEFRASAFDAYVAMRQVVFARQAIATLRQRFPSAPITVVGHSMGGIVARAAVSTMTEDTLANIPLLVTLNSPLRLHPFLSDAYFLSLYRSNLSNSVTQVSIVTGHGDAIVHSSMSAARDITAFSSAIPGVWSEMSHDDVLACKELVDVVLQSVMTAVALPSRHARVHALRSILLESSSLSQHRSEVIALRKLQREPAAGAAGGVPVILSGQPAFWSRMLFDGLLPTVSTVRVDGARNAVLRVVTDAPFTGESRWLTQADDPSTFLVAMHPGLARSLSATLFISPPQRPYSVSVSIDVISTLFQGLRFGGPSLVFPPLSSILLHRLSGSASHFGVPTLGLPLLSWLLIMLRIHVEGDPDFPVNGLVMVTVGFWVALATVTLIVRIPPLFRKRRPRFRLPTWAMFISLLLVSLVLGPWACTVMVLCVAGICIPKPHRHPIVLLYAVVSLLKVPAIIVAVQRTSLTELRWLRSFHYLGPGIGGVIGTDALLAVPIIVHLMVLLRRQHDALMTPGRHTRTVVAAACLLSCGVHSRLFEIVFIISAVACACLADHAVDVLDARLRTASKKATGAIPVCRESQFV</sequence>